<dbReference type="Proteomes" id="UP000287651">
    <property type="component" value="Unassembled WGS sequence"/>
</dbReference>
<proteinExistence type="predicted"/>
<evidence type="ECO:0000313" key="2">
    <source>
        <dbReference type="EMBL" id="RRT42335.1"/>
    </source>
</evidence>
<evidence type="ECO:0000256" key="1">
    <source>
        <dbReference type="SAM" id="Phobius"/>
    </source>
</evidence>
<reference evidence="2 3" key="1">
    <citation type="journal article" date="2014" name="Agronomy (Basel)">
        <title>A Draft Genome Sequence for Ensete ventricosum, the Drought-Tolerant Tree Against Hunger.</title>
        <authorList>
            <person name="Harrison J."/>
            <person name="Moore K.A."/>
            <person name="Paszkiewicz K."/>
            <person name="Jones T."/>
            <person name="Grant M."/>
            <person name="Ambacheew D."/>
            <person name="Muzemil S."/>
            <person name="Studholme D.J."/>
        </authorList>
    </citation>
    <scope>NUCLEOTIDE SEQUENCE [LARGE SCALE GENOMIC DNA]</scope>
</reference>
<keyword evidence="1" id="KW-1133">Transmembrane helix</keyword>
<keyword evidence="1" id="KW-0472">Membrane</keyword>
<protein>
    <submittedName>
        <fullName evidence="2">Uncharacterized protein</fullName>
    </submittedName>
</protein>
<gene>
    <name evidence="2" type="ORF">B296_00054641</name>
</gene>
<keyword evidence="1" id="KW-0812">Transmembrane</keyword>
<organism evidence="2 3">
    <name type="scientific">Ensete ventricosum</name>
    <name type="common">Abyssinian banana</name>
    <name type="synonym">Musa ensete</name>
    <dbReference type="NCBI Taxonomy" id="4639"/>
    <lineage>
        <taxon>Eukaryota</taxon>
        <taxon>Viridiplantae</taxon>
        <taxon>Streptophyta</taxon>
        <taxon>Embryophyta</taxon>
        <taxon>Tracheophyta</taxon>
        <taxon>Spermatophyta</taxon>
        <taxon>Magnoliopsida</taxon>
        <taxon>Liliopsida</taxon>
        <taxon>Zingiberales</taxon>
        <taxon>Musaceae</taxon>
        <taxon>Ensete</taxon>
    </lineage>
</organism>
<feature type="transmembrane region" description="Helical" evidence="1">
    <location>
        <begin position="48"/>
        <end position="67"/>
    </location>
</feature>
<name>A0A426XSF8_ENSVE</name>
<sequence length="93" mass="9935">MGCHILHGIGVYTRKALFLALHSLRCSSSSHSSSKQSCLGFGKGLRALNSSSIVGSVLVILYLLLWAKAKDPFVEQSHPVQASTAEPLLPTQS</sequence>
<evidence type="ECO:0000313" key="3">
    <source>
        <dbReference type="Proteomes" id="UP000287651"/>
    </source>
</evidence>
<comment type="caution">
    <text evidence="2">The sequence shown here is derived from an EMBL/GenBank/DDBJ whole genome shotgun (WGS) entry which is preliminary data.</text>
</comment>
<accession>A0A426XSF8</accession>
<dbReference type="AlphaFoldDB" id="A0A426XSF8"/>
<dbReference type="EMBL" id="AMZH03017919">
    <property type="protein sequence ID" value="RRT42335.1"/>
    <property type="molecule type" value="Genomic_DNA"/>
</dbReference>